<feature type="domain" description="Glycoside hydrolase family 42 N-terminal" evidence="3">
    <location>
        <begin position="2"/>
        <end position="166"/>
    </location>
</feature>
<dbReference type="Gene3D" id="3.20.20.80">
    <property type="entry name" value="Glycosidases"/>
    <property type="match status" value="1"/>
</dbReference>
<keyword evidence="2" id="KW-0326">Glycosidase</keyword>
<dbReference type="GO" id="GO:0004565">
    <property type="term" value="F:beta-galactosidase activity"/>
    <property type="evidence" value="ECO:0007669"/>
    <property type="project" value="InterPro"/>
</dbReference>
<dbReference type="PANTHER" id="PTHR36447:SF1">
    <property type="entry name" value="BETA-GALACTOSIDASE GANA"/>
    <property type="match status" value="1"/>
</dbReference>
<dbReference type="EMBL" id="FN298497">
    <property type="protein sequence ID" value="CAX66487.1"/>
    <property type="molecule type" value="Genomic_DNA"/>
</dbReference>
<gene>
    <name evidence="4" type="ordered locus">FI9785_609</name>
</gene>
<dbReference type="GO" id="GO:0009341">
    <property type="term" value="C:beta-galactosidase complex"/>
    <property type="evidence" value="ECO:0007669"/>
    <property type="project" value="InterPro"/>
</dbReference>
<dbReference type="PANTHER" id="PTHR36447">
    <property type="entry name" value="BETA-GALACTOSIDASE GANA"/>
    <property type="match status" value="1"/>
</dbReference>
<evidence type="ECO:0000256" key="1">
    <source>
        <dbReference type="ARBA" id="ARBA00022801"/>
    </source>
</evidence>
<reference evidence="4 5" key="1">
    <citation type="journal article" date="2009" name="J. Bacteriol.">
        <title>Complete genome sequence of Lactobacillus johnsonii FI9785, a competitive exclusion agent against pathogens in poultry.</title>
        <authorList>
            <person name="Wegmann U."/>
            <person name="Overweg K."/>
            <person name="Horn N."/>
            <person name="Goesmann A."/>
            <person name="Narbad A."/>
            <person name="Gasson M.J."/>
            <person name="Shearman C."/>
        </authorList>
    </citation>
    <scope>NUCLEOTIDE SEQUENCE [LARGE SCALE GENOMIC DNA]</scope>
    <source>
        <strain evidence="4 5">FI9785</strain>
    </source>
</reference>
<dbReference type="KEGG" id="ljf:FI9785_609"/>
<dbReference type="Pfam" id="PF02449">
    <property type="entry name" value="Glyco_hydro_42"/>
    <property type="match status" value="1"/>
</dbReference>
<organism evidence="4 5">
    <name type="scientific">Lactobacillus johnsonii (strain FI9785)</name>
    <dbReference type="NCBI Taxonomy" id="633699"/>
    <lineage>
        <taxon>Bacteria</taxon>
        <taxon>Bacillati</taxon>
        <taxon>Bacillota</taxon>
        <taxon>Bacilli</taxon>
        <taxon>Lactobacillales</taxon>
        <taxon>Lactobacillaceae</taxon>
        <taxon>Lactobacillus</taxon>
    </lineage>
</organism>
<dbReference type="InterPro" id="IPR013529">
    <property type="entry name" value="Glyco_hydro_42_N"/>
</dbReference>
<evidence type="ECO:0000313" key="4">
    <source>
        <dbReference type="EMBL" id="CAX66487.1"/>
    </source>
</evidence>
<accession>D0R324</accession>
<keyword evidence="1" id="KW-0378">Hydrolase</keyword>
<dbReference type="GO" id="GO:0005975">
    <property type="term" value="P:carbohydrate metabolic process"/>
    <property type="evidence" value="ECO:0007669"/>
    <property type="project" value="InterPro"/>
</dbReference>
<evidence type="ECO:0000259" key="3">
    <source>
        <dbReference type="Pfam" id="PF02449"/>
    </source>
</evidence>
<dbReference type="HOGENOM" id="CLU_1584391_0_0_9"/>
<dbReference type="InterPro" id="IPR003476">
    <property type="entry name" value="Glyco_hydro_42"/>
</dbReference>
<protein>
    <recommendedName>
        <fullName evidence="3">Glycoside hydrolase family 42 N-terminal domain-containing protein</fullName>
    </recommendedName>
</protein>
<dbReference type="CAZy" id="GH42">
    <property type="family name" value="Glycoside Hydrolase Family 42"/>
</dbReference>
<dbReference type="AlphaFoldDB" id="D0R324"/>
<sequence length="168" mass="19573">MNGHVILATPSGARPAWLAQKYPEVLRTDNRGNKRGFGGRHNHCLTSPIYRKKVYEINTKLAEHFGQRKSLVLWHISNEYSGECYCDLCKDAFRKWLKNKYGDLATLNHARWNTFWSHTYNDWDQVNQPSPLSEMGNKGMSLDWKRFITDQTISFIDNETAPLKKDHS</sequence>
<dbReference type="Proteomes" id="UP000002627">
    <property type="component" value="Chromosome"/>
</dbReference>
<name>D0R324_LACJF</name>
<dbReference type="SUPFAM" id="SSF51445">
    <property type="entry name" value="(Trans)glycosidases"/>
    <property type="match status" value="1"/>
</dbReference>
<dbReference type="InterPro" id="IPR017853">
    <property type="entry name" value="GH"/>
</dbReference>
<keyword evidence="5" id="KW-1185">Reference proteome</keyword>
<evidence type="ECO:0000313" key="5">
    <source>
        <dbReference type="Proteomes" id="UP000002627"/>
    </source>
</evidence>
<proteinExistence type="predicted"/>
<evidence type="ECO:0000256" key="2">
    <source>
        <dbReference type="ARBA" id="ARBA00023295"/>
    </source>
</evidence>